<reference evidence="1 2" key="1">
    <citation type="submission" date="2021-06" db="EMBL/GenBank/DDBJ databases">
        <title>Caerostris darwini draft genome.</title>
        <authorList>
            <person name="Kono N."/>
            <person name="Arakawa K."/>
        </authorList>
    </citation>
    <scope>NUCLEOTIDE SEQUENCE [LARGE SCALE GENOMIC DNA]</scope>
</reference>
<accession>A0AAV4S241</accession>
<dbReference type="AlphaFoldDB" id="A0AAV4S241"/>
<dbReference type="Proteomes" id="UP001054837">
    <property type="component" value="Unassembled WGS sequence"/>
</dbReference>
<keyword evidence="2" id="KW-1185">Reference proteome</keyword>
<evidence type="ECO:0000313" key="1">
    <source>
        <dbReference type="EMBL" id="GIY26666.1"/>
    </source>
</evidence>
<proteinExistence type="predicted"/>
<organism evidence="1 2">
    <name type="scientific">Caerostris darwini</name>
    <dbReference type="NCBI Taxonomy" id="1538125"/>
    <lineage>
        <taxon>Eukaryota</taxon>
        <taxon>Metazoa</taxon>
        <taxon>Ecdysozoa</taxon>
        <taxon>Arthropoda</taxon>
        <taxon>Chelicerata</taxon>
        <taxon>Arachnida</taxon>
        <taxon>Araneae</taxon>
        <taxon>Araneomorphae</taxon>
        <taxon>Entelegynae</taxon>
        <taxon>Araneoidea</taxon>
        <taxon>Araneidae</taxon>
        <taxon>Caerostris</taxon>
    </lineage>
</organism>
<protein>
    <submittedName>
        <fullName evidence="1">Uncharacterized protein</fullName>
    </submittedName>
</protein>
<sequence length="100" mass="11442">MLRSKGRRRLLPCHSAHIVKTLCVRNRTQIIFPYFDQVKRGNDVRTYVPPNLRGSGGPTLTQRFTPVFILNSEQCERGFTDACVGAFPFSRFECLVLLLL</sequence>
<comment type="caution">
    <text evidence="1">The sequence shown here is derived from an EMBL/GenBank/DDBJ whole genome shotgun (WGS) entry which is preliminary data.</text>
</comment>
<dbReference type="EMBL" id="BPLQ01006962">
    <property type="protein sequence ID" value="GIY26666.1"/>
    <property type="molecule type" value="Genomic_DNA"/>
</dbReference>
<evidence type="ECO:0000313" key="2">
    <source>
        <dbReference type="Proteomes" id="UP001054837"/>
    </source>
</evidence>
<gene>
    <name evidence="1" type="ORF">CDAR_29321</name>
</gene>
<name>A0AAV4S241_9ARAC</name>